<evidence type="ECO:0000256" key="5">
    <source>
        <dbReference type="ARBA" id="ARBA00023027"/>
    </source>
</evidence>
<evidence type="ECO:0000259" key="9">
    <source>
        <dbReference type="Pfam" id="PF22366"/>
    </source>
</evidence>
<reference evidence="10" key="1">
    <citation type="submission" date="2021-01" db="EMBL/GenBank/DDBJ databases">
        <authorList>
            <person name="Corre E."/>
            <person name="Pelletier E."/>
            <person name="Niang G."/>
            <person name="Scheremetjew M."/>
            <person name="Finn R."/>
            <person name="Kale V."/>
            <person name="Holt S."/>
            <person name="Cochrane G."/>
            <person name="Meng A."/>
            <person name="Brown T."/>
            <person name="Cohen L."/>
        </authorList>
    </citation>
    <scope>NUCLEOTIDE SEQUENCE</scope>
    <source>
        <strain evidence="10">CCMP325</strain>
    </source>
</reference>
<evidence type="ECO:0000256" key="2">
    <source>
        <dbReference type="ARBA" id="ARBA00022630"/>
    </source>
</evidence>
<dbReference type="Pfam" id="PF22366">
    <property type="entry name" value="NDH2_C"/>
    <property type="match status" value="1"/>
</dbReference>
<dbReference type="InterPro" id="IPR023753">
    <property type="entry name" value="FAD/NAD-binding_dom"/>
</dbReference>
<evidence type="ECO:0000256" key="1">
    <source>
        <dbReference type="ARBA" id="ARBA00005272"/>
    </source>
</evidence>
<evidence type="ECO:0000256" key="7">
    <source>
        <dbReference type="SAM" id="SignalP"/>
    </source>
</evidence>
<dbReference type="Gene3D" id="3.50.50.100">
    <property type="match status" value="1"/>
</dbReference>
<dbReference type="Pfam" id="PF07992">
    <property type="entry name" value="Pyr_redox_2"/>
    <property type="match status" value="1"/>
</dbReference>
<dbReference type="EMBL" id="HBEO01006221">
    <property type="protein sequence ID" value="CAD8472827.1"/>
    <property type="molecule type" value="Transcribed_RNA"/>
</dbReference>
<dbReference type="AlphaFoldDB" id="A0A7S0HES5"/>
<feature type="signal peptide" evidence="7">
    <location>
        <begin position="1"/>
        <end position="19"/>
    </location>
</feature>
<evidence type="ECO:0000313" key="10">
    <source>
        <dbReference type="EMBL" id="CAD8472827.1"/>
    </source>
</evidence>
<comment type="similarity">
    <text evidence="1">Belongs to the NADH dehydrogenase family.</text>
</comment>
<evidence type="ECO:0000256" key="3">
    <source>
        <dbReference type="ARBA" id="ARBA00022827"/>
    </source>
</evidence>
<dbReference type="InterPro" id="IPR054585">
    <property type="entry name" value="NDH2-like_C"/>
</dbReference>
<gene>
    <name evidence="10" type="ORF">HPHI1048_LOCUS4395</name>
</gene>
<organism evidence="10">
    <name type="scientific">Hanusia phi</name>
    <dbReference type="NCBI Taxonomy" id="3032"/>
    <lineage>
        <taxon>Eukaryota</taxon>
        <taxon>Cryptophyceae</taxon>
        <taxon>Pyrenomonadales</taxon>
        <taxon>Geminigeraceae</taxon>
        <taxon>Hanusia</taxon>
    </lineage>
</organism>
<feature type="region of interest" description="Disordered" evidence="6">
    <location>
        <begin position="48"/>
        <end position="74"/>
    </location>
</feature>
<keyword evidence="7" id="KW-0732">Signal</keyword>
<evidence type="ECO:0000256" key="4">
    <source>
        <dbReference type="ARBA" id="ARBA00023002"/>
    </source>
</evidence>
<dbReference type="InterPro" id="IPR036188">
    <property type="entry name" value="FAD/NAD-bd_sf"/>
</dbReference>
<accession>A0A7S0HES5</accession>
<dbReference type="InterPro" id="IPR045024">
    <property type="entry name" value="NDH-2"/>
</dbReference>
<dbReference type="PANTHER" id="PTHR43706:SF38">
    <property type="entry name" value="FAD_NAD(P)-BINDING DOMAIN-CONTAINING PROTEIN"/>
    <property type="match status" value="1"/>
</dbReference>
<feature type="chain" id="PRO_5031230266" description="FAD/NAD(P)-binding domain-containing protein" evidence="7">
    <location>
        <begin position="20"/>
        <end position="605"/>
    </location>
</feature>
<sequence length="605" mass="67803">MKLYWYLLGSFLLFEATDAFMQPRLFSPARARSSTSMLKKVRCSLQEKPPTIETKSSRTTIPMGPYGDLPDTSVENSETRMRLAEILKDDSIIDIAFHRLYDTALDISLHLSREASSIAHKDASQGVRKPKVVIAGSGWGAHALLKIIDTNVLDVVCVSPRSYFIFTPMLASASVGTVEYRSITEPMRSANPCVTYHEASITSIDSERKTIRCKPVFEGFETEFDLSYDYLVLGLGMKINTFGTPGVKEHCYFLKDINDAKRLRSAIIDKFESASLPNLTDDERRDRLSFVVVGGGPTGVEFSGEFFDFLNEDLKRYYPQLVPFVRTELIQAGDALLNQFDGTMQAMALRSLLSQGVKVLLNARVEEVSDKEIRYNIRNPDKTTTTITTKYSLCVWAAGNSPIELSKEFQKQNQPWKQDKRGRVVTDDWLRVVGIKDGSIFALGDCSESESVVLPQTAQVAAQQGAYLARIFNRQFRGPDKGLFPEQTYGAALALALRGRARDGDELAKTIIDDHRVFVRPFQFLSLGLLAYVGGRSAIAQVEVGMDSPQKTGTQMLRLSKQSGLAGWILWRSVYLTKQVAFRNRVLVLFDWMKSRVFGRDIACL</sequence>
<keyword evidence="4" id="KW-0560">Oxidoreductase</keyword>
<feature type="domain" description="FAD/NAD(P)-binding" evidence="8">
    <location>
        <begin position="131"/>
        <end position="465"/>
    </location>
</feature>
<evidence type="ECO:0000256" key="6">
    <source>
        <dbReference type="SAM" id="MobiDB-lite"/>
    </source>
</evidence>
<keyword evidence="2" id="KW-0285">Flavoprotein</keyword>
<dbReference type="SUPFAM" id="SSF51905">
    <property type="entry name" value="FAD/NAD(P)-binding domain"/>
    <property type="match status" value="2"/>
</dbReference>
<dbReference type="PANTHER" id="PTHR43706">
    <property type="entry name" value="NADH DEHYDROGENASE"/>
    <property type="match status" value="1"/>
</dbReference>
<evidence type="ECO:0008006" key="11">
    <source>
        <dbReference type="Google" id="ProtNLM"/>
    </source>
</evidence>
<proteinExistence type="inferred from homology"/>
<dbReference type="GO" id="GO:0003954">
    <property type="term" value="F:NADH dehydrogenase activity"/>
    <property type="evidence" value="ECO:0007669"/>
    <property type="project" value="InterPro"/>
</dbReference>
<name>A0A7S0HES5_9CRYP</name>
<keyword evidence="5" id="KW-0520">NAD</keyword>
<keyword evidence="3" id="KW-0274">FAD</keyword>
<feature type="domain" description="External alternative NADH-ubiquinone oxidoreductase-like C-terminal" evidence="9">
    <location>
        <begin position="528"/>
        <end position="601"/>
    </location>
</feature>
<evidence type="ECO:0000259" key="8">
    <source>
        <dbReference type="Pfam" id="PF07992"/>
    </source>
</evidence>
<dbReference type="GO" id="GO:0005739">
    <property type="term" value="C:mitochondrion"/>
    <property type="evidence" value="ECO:0007669"/>
    <property type="project" value="TreeGrafter"/>
</dbReference>
<protein>
    <recommendedName>
        <fullName evidence="11">FAD/NAD(P)-binding domain-containing protein</fullName>
    </recommendedName>
</protein>